<dbReference type="SUPFAM" id="SSF81271">
    <property type="entry name" value="TGS-like"/>
    <property type="match status" value="1"/>
</dbReference>
<dbReference type="InterPro" id="IPR012675">
    <property type="entry name" value="Beta-grasp_dom_sf"/>
</dbReference>
<name>X0WHH6_9ZZZZ</name>
<dbReference type="PROSITE" id="PS51880">
    <property type="entry name" value="TGS"/>
    <property type="match status" value="1"/>
</dbReference>
<dbReference type="CDD" id="cd05399">
    <property type="entry name" value="NT_Rel-Spo_like"/>
    <property type="match status" value="1"/>
</dbReference>
<evidence type="ECO:0000313" key="4">
    <source>
        <dbReference type="EMBL" id="GAG22662.1"/>
    </source>
</evidence>
<comment type="similarity">
    <text evidence="1">Belongs to the RelA/SpoT family.</text>
</comment>
<dbReference type="InterPro" id="IPR012676">
    <property type="entry name" value="TGS-like"/>
</dbReference>
<dbReference type="InterPro" id="IPR043519">
    <property type="entry name" value="NT_sf"/>
</dbReference>
<dbReference type="Pfam" id="PF02824">
    <property type="entry name" value="TGS"/>
    <property type="match status" value="1"/>
</dbReference>
<sequence>AEGKSFHEIYDLMAVRILVDTVADCYNAMGAIHQLWRPLPGTFDDYIANPKESMYQSLHTTVMCLGQRPLEVQVRTHQMHQTDEYGVASHWRYKEGGKRDVRYEERLAWLRQLIDWQRDMSRAEDLVEAVKTDLFRDQVFVFTPKGEVKDLPVGATPIDFAYRIHTDLGHTCVGAKVNGRLVPLNYQLRNGDAVEIMSSKSSHGPSRDWLGPSRGYARTSHARGKIRQWFKKQERAENISRGRDLVEKELRRLGTALSQVEDE</sequence>
<dbReference type="PANTHER" id="PTHR21262">
    <property type="entry name" value="GUANOSINE-3',5'-BIS DIPHOSPHATE 3'-PYROPHOSPHOHYDROLASE"/>
    <property type="match status" value="1"/>
</dbReference>
<organism evidence="4">
    <name type="scientific">marine sediment metagenome</name>
    <dbReference type="NCBI Taxonomy" id="412755"/>
    <lineage>
        <taxon>unclassified sequences</taxon>
        <taxon>metagenomes</taxon>
        <taxon>ecological metagenomes</taxon>
    </lineage>
</organism>
<dbReference type="InterPro" id="IPR004095">
    <property type="entry name" value="TGS"/>
</dbReference>
<feature type="domain" description="TGS" evidence="3">
    <location>
        <begin position="137"/>
        <end position="198"/>
    </location>
</feature>
<dbReference type="PANTHER" id="PTHR21262:SF31">
    <property type="entry name" value="GTP PYROPHOSPHOKINASE"/>
    <property type="match status" value="1"/>
</dbReference>
<accession>X0WHH6</accession>
<dbReference type="SUPFAM" id="SSF81301">
    <property type="entry name" value="Nucleotidyltransferase"/>
    <property type="match status" value="1"/>
</dbReference>
<dbReference type="EMBL" id="BARS01030510">
    <property type="protein sequence ID" value="GAG22662.1"/>
    <property type="molecule type" value="Genomic_DNA"/>
</dbReference>
<evidence type="ECO:0000256" key="2">
    <source>
        <dbReference type="SAM" id="MobiDB-lite"/>
    </source>
</evidence>
<dbReference type="CDD" id="cd01668">
    <property type="entry name" value="TGS_RSH"/>
    <property type="match status" value="1"/>
</dbReference>
<reference evidence="4" key="1">
    <citation type="journal article" date="2014" name="Front. Microbiol.">
        <title>High frequency of phylogenetically diverse reductive dehalogenase-homologous genes in deep subseafloor sedimentary metagenomes.</title>
        <authorList>
            <person name="Kawai M."/>
            <person name="Futagami T."/>
            <person name="Toyoda A."/>
            <person name="Takaki Y."/>
            <person name="Nishi S."/>
            <person name="Hori S."/>
            <person name="Arai W."/>
            <person name="Tsubouchi T."/>
            <person name="Morono Y."/>
            <person name="Uchiyama I."/>
            <person name="Ito T."/>
            <person name="Fujiyama A."/>
            <person name="Inagaki F."/>
            <person name="Takami H."/>
        </authorList>
    </citation>
    <scope>NUCLEOTIDE SEQUENCE</scope>
    <source>
        <strain evidence="4">Expedition CK06-06</strain>
    </source>
</reference>
<comment type="caution">
    <text evidence="4">The sequence shown here is derived from an EMBL/GenBank/DDBJ whole genome shotgun (WGS) entry which is preliminary data.</text>
</comment>
<dbReference type="InterPro" id="IPR033655">
    <property type="entry name" value="TGS_RelA/SpoT"/>
</dbReference>
<evidence type="ECO:0000259" key="3">
    <source>
        <dbReference type="PROSITE" id="PS51880"/>
    </source>
</evidence>
<evidence type="ECO:0000256" key="1">
    <source>
        <dbReference type="ARBA" id="ARBA00007476"/>
    </source>
</evidence>
<dbReference type="AlphaFoldDB" id="X0WHH6"/>
<feature type="non-terminal residue" evidence="4">
    <location>
        <position position="1"/>
    </location>
</feature>
<dbReference type="Gene3D" id="3.10.20.30">
    <property type="match status" value="1"/>
</dbReference>
<gene>
    <name evidence="4" type="ORF">S01H1_47585</name>
</gene>
<dbReference type="InterPro" id="IPR007685">
    <property type="entry name" value="RelA_SpoT"/>
</dbReference>
<dbReference type="FunFam" id="3.10.20.30:FF:000002">
    <property type="entry name" value="GTP pyrophosphokinase (RelA/SpoT)"/>
    <property type="match status" value="1"/>
</dbReference>
<proteinExistence type="inferred from homology"/>
<dbReference type="Gene3D" id="3.30.460.10">
    <property type="entry name" value="Beta Polymerase, domain 2"/>
    <property type="match status" value="1"/>
</dbReference>
<dbReference type="Pfam" id="PF04607">
    <property type="entry name" value="RelA_SpoT"/>
    <property type="match status" value="1"/>
</dbReference>
<feature type="region of interest" description="Disordered" evidence="2">
    <location>
        <begin position="197"/>
        <end position="216"/>
    </location>
</feature>
<dbReference type="GO" id="GO:0015969">
    <property type="term" value="P:guanosine tetraphosphate metabolic process"/>
    <property type="evidence" value="ECO:0007669"/>
    <property type="project" value="InterPro"/>
</dbReference>
<dbReference type="SMART" id="SM00954">
    <property type="entry name" value="RelA_SpoT"/>
    <property type="match status" value="1"/>
</dbReference>
<protein>
    <recommendedName>
        <fullName evidence="3">TGS domain-containing protein</fullName>
    </recommendedName>
</protein>
<feature type="non-terminal residue" evidence="4">
    <location>
        <position position="263"/>
    </location>
</feature>
<dbReference type="GO" id="GO:0005886">
    <property type="term" value="C:plasma membrane"/>
    <property type="evidence" value="ECO:0007669"/>
    <property type="project" value="TreeGrafter"/>
</dbReference>